<sequence length="220" mass="23861">MMDDVDVWLVDSVLPQEVLDELHGYLDEGERERAAGSHPARRREFIAAHGAARVLTGRALGIAPGAVRWRIGRHGKPEVDGVRVSLSRSEGMAMVACTPRRAIGVDLQWIDGGLDVARAAARYYPGDEARHVAECPPPHRPARFTGLLARKEACVKAAGGRLFPGLRLPVRDRGVVHQADGPYRVRDLPAPTGYAAAVALAGEDDYLVREHHWPGQGVAP</sequence>
<evidence type="ECO:0000256" key="1">
    <source>
        <dbReference type="ARBA" id="ARBA00022679"/>
    </source>
</evidence>
<evidence type="ECO:0000313" key="4">
    <source>
        <dbReference type="Proteomes" id="UP000199051"/>
    </source>
</evidence>
<protein>
    <submittedName>
        <fullName evidence="3">4'-phosphopantetheinyl transferase</fullName>
    </submittedName>
</protein>
<evidence type="ECO:0000313" key="3">
    <source>
        <dbReference type="EMBL" id="SEQ97950.1"/>
    </source>
</evidence>
<organism evidence="3 4">
    <name type="scientific">Actinokineospora terrae</name>
    <dbReference type="NCBI Taxonomy" id="155974"/>
    <lineage>
        <taxon>Bacteria</taxon>
        <taxon>Bacillati</taxon>
        <taxon>Actinomycetota</taxon>
        <taxon>Actinomycetes</taxon>
        <taxon>Pseudonocardiales</taxon>
        <taxon>Pseudonocardiaceae</taxon>
        <taxon>Actinokineospora</taxon>
    </lineage>
</organism>
<keyword evidence="1 3" id="KW-0808">Transferase</keyword>
<dbReference type="GO" id="GO:0000287">
    <property type="term" value="F:magnesium ion binding"/>
    <property type="evidence" value="ECO:0007669"/>
    <property type="project" value="InterPro"/>
</dbReference>
<accession>A0A1H9KFL0</accession>
<evidence type="ECO:0000259" key="2">
    <source>
        <dbReference type="Pfam" id="PF01648"/>
    </source>
</evidence>
<keyword evidence="4" id="KW-1185">Reference proteome</keyword>
<gene>
    <name evidence="3" type="ORF">SAMN04487818_101161</name>
</gene>
<dbReference type="STRING" id="155974.SAMN04487818_101161"/>
<dbReference type="InterPro" id="IPR037143">
    <property type="entry name" value="4-PPantetheinyl_Trfase_dom_sf"/>
</dbReference>
<dbReference type="AlphaFoldDB" id="A0A1H9KFL0"/>
<dbReference type="InterPro" id="IPR008278">
    <property type="entry name" value="4-PPantetheinyl_Trfase_dom"/>
</dbReference>
<reference evidence="4" key="1">
    <citation type="submission" date="2016-10" db="EMBL/GenBank/DDBJ databases">
        <authorList>
            <person name="Varghese N."/>
            <person name="Submissions S."/>
        </authorList>
    </citation>
    <scope>NUCLEOTIDE SEQUENCE [LARGE SCALE GENOMIC DNA]</scope>
    <source>
        <strain evidence="4">DSM 44260</strain>
    </source>
</reference>
<dbReference type="Pfam" id="PF01648">
    <property type="entry name" value="ACPS"/>
    <property type="match status" value="1"/>
</dbReference>
<name>A0A1H9KFL0_9PSEU</name>
<proteinExistence type="predicted"/>
<dbReference type="Gene3D" id="3.90.470.20">
    <property type="entry name" value="4'-phosphopantetheinyl transferase domain"/>
    <property type="match status" value="1"/>
</dbReference>
<dbReference type="SUPFAM" id="SSF56214">
    <property type="entry name" value="4'-phosphopantetheinyl transferase"/>
    <property type="match status" value="2"/>
</dbReference>
<dbReference type="GO" id="GO:0008897">
    <property type="term" value="F:holo-[acyl-carrier-protein] synthase activity"/>
    <property type="evidence" value="ECO:0007669"/>
    <property type="project" value="InterPro"/>
</dbReference>
<feature type="domain" description="4'-phosphopantetheinyl transferase" evidence="2">
    <location>
        <begin position="102"/>
        <end position="196"/>
    </location>
</feature>
<dbReference type="EMBL" id="FOGI01000001">
    <property type="protein sequence ID" value="SEQ97950.1"/>
    <property type="molecule type" value="Genomic_DNA"/>
</dbReference>
<dbReference type="Proteomes" id="UP000199051">
    <property type="component" value="Unassembled WGS sequence"/>
</dbReference>